<protein>
    <submittedName>
        <fullName evidence="7">ABC transporter permease</fullName>
    </submittedName>
</protein>
<evidence type="ECO:0000313" key="8">
    <source>
        <dbReference type="Proteomes" id="UP000219689"/>
    </source>
</evidence>
<feature type="transmembrane region" description="Helical" evidence="5">
    <location>
        <begin position="276"/>
        <end position="293"/>
    </location>
</feature>
<feature type="transmembrane region" description="Helical" evidence="5">
    <location>
        <begin position="174"/>
        <end position="193"/>
    </location>
</feature>
<evidence type="ECO:0000313" key="7">
    <source>
        <dbReference type="EMBL" id="PCR91915.1"/>
    </source>
</evidence>
<keyword evidence="5" id="KW-0813">Transport</keyword>
<feature type="transmembrane region" description="Helical" evidence="5">
    <location>
        <begin position="90"/>
        <end position="111"/>
    </location>
</feature>
<reference evidence="7 8" key="1">
    <citation type="submission" date="2017-09" db="EMBL/GenBank/DDBJ databases">
        <title>Genome sequences of Natrinema ejinorence JCM 13890T.</title>
        <authorList>
            <person name="Roh S.W."/>
            <person name="Kim Y.B."/>
            <person name="Kim J.Y."/>
        </authorList>
    </citation>
    <scope>NUCLEOTIDE SEQUENCE [LARGE SCALE GENOMIC DNA]</scope>
    <source>
        <strain evidence="7 8">JCM 13890</strain>
    </source>
</reference>
<keyword evidence="4 5" id="KW-0472">Membrane</keyword>
<evidence type="ECO:0000256" key="3">
    <source>
        <dbReference type="ARBA" id="ARBA00022989"/>
    </source>
</evidence>
<evidence type="ECO:0000259" key="6">
    <source>
        <dbReference type="PROSITE" id="PS50928"/>
    </source>
</evidence>
<dbReference type="GO" id="GO:0055085">
    <property type="term" value="P:transmembrane transport"/>
    <property type="evidence" value="ECO:0007669"/>
    <property type="project" value="InterPro"/>
</dbReference>
<dbReference type="EMBL" id="NXNI01000001">
    <property type="protein sequence ID" value="PCR91915.1"/>
    <property type="molecule type" value="Genomic_DNA"/>
</dbReference>
<dbReference type="CDD" id="cd06261">
    <property type="entry name" value="TM_PBP2"/>
    <property type="match status" value="1"/>
</dbReference>
<keyword evidence="3 5" id="KW-1133">Transmembrane helix</keyword>
<dbReference type="InterPro" id="IPR035906">
    <property type="entry name" value="MetI-like_sf"/>
</dbReference>
<dbReference type="SUPFAM" id="SSF161098">
    <property type="entry name" value="MetI-like"/>
    <property type="match status" value="1"/>
</dbReference>
<accession>A0A2A5QYJ7</accession>
<evidence type="ECO:0000256" key="2">
    <source>
        <dbReference type="ARBA" id="ARBA00022692"/>
    </source>
</evidence>
<dbReference type="RefSeq" id="WP_097380847.1">
    <property type="nucleotide sequence ID" value="NZ_NXNI01000001.1"/>
</dbReference>
<comment type="subcellular location">
    <subcellularLocation>
        <location evidence="5">Cell membrane</location>
        <topology evidence="5">Multi-pass membrane protein</topology>
    </subcellularLocation>
    <subcellularLocation>
        <location evidence="1">Membrane</location>
        <topology evidence="1">Multi-pass membrane protein</topology>
    </subcellularLocation>
</comment>
<feature type="transmembrane region" description="Helical" evidence="5">
    <location>
        <begin position="214"/>
        <end position="236"/>
    </location>
</feature>
<dbReference type="PANTHER" id="PTHR43879">
    <property type="entry name" value="ABC TRANSPORTER PERMEASE PROTEIN"/>
    <property type="match status" value="1"/>
</dbReference>
<dbReference type="OrthoDB" id="97781at2157"/>
<evidence type="ECO:0000256" key="4">
    <source>
        <dbReference type="ARBA" id="ARBA00023136"/>
    </source>
</evidence>
<comment type="similarity">
    <text evidence="5">Belongs to the binding-protein-dependent transport system permease family.</text>
</comment>
<feature type="domain" description="ABC transmembrane type-1" evidence="6">
    <location>
        <begin position="86"/>
        <end position="293"/>
    </location>
</feature>
<dbReference type="Proteomes" id="UP000219689">
    <property type="component" value="Unassembled WGS sequence"/>
</dbReference>
<sequence length="303" mass="32772">MSNAQSRSASETTESRFERLNYRRIGLYAVLTAIAVLFLVPLISGLMTSIKGGNAFATTLPFVPPSPNAATLEPWSTALSRLGPAMVNSAAVAIPATIISALLGSMTAFGLTKMEWRGQLAVVTLLLAAIFIPYQAVLVPLRQGWSMIGLEHTLVLIPIVGETLADRTGIFELIITHGAYGIPICTILFRSYYQNLNDEILEAARLDGAPARRVYRRIVLPLSVPMFAVTLIYQFTQIWNDFLIALVILNSPGNSVVTMELNALAGSMQSMYNVQMAGAFIAALPTLLVYIAFGEQFAKGATV</sequence>
<dbReference type="Gene3D" id="1.10.3720.10">
    <property type="entry name" value="MetI-like"/>
    <property type="match status" value="1"/>
</dbReference>
<gene>
    <name evidence="7" type="ORF">CP557_16130</name>
</gene>
<keyword evidence="2 5" id="KW-0812">Transmembrane</keyword>
<feature type="transmembrane region" description="Helical" evidence="5">
    <location>
        <begin position="25"/>
        <end position="47"/>
    </location>
</feature>
<organism evidence="7 8">
    <name type="scientific">Natrinema ejinorense</name>
    <dbReference type="NCBI Taxonomy" id="373386"/>
    <lineage>
        <taxon>Archaea</taxon>
        <taxon>Methanobacteriati</taxon>
        <taxon>Methanobacteriota</taxon>
        <taxon>Stenosarchaea group</taxon>
        <taxon>Halobacteria</taxon>
        <taxon>Halobacteriales</taxon>
        <taxon>Natrialbaceae</taxon>
        <taxon>Natrinema</taxon>
    </lineage>
</organism>
<dbReference type="GO" id="GO:0005886">
    <property type="term" value="C:plasma membrane"/>
    <property type="evidence" value="ECO:0007669"/>
    <property type="project" value="UniProtKB-SubCell"/>
</dbReference>
<evidence type="ECO:0000256" key="1">
    <source>
        <dbReference type="ARBA" id="ARBA00004141"/>
    </source>
</evidence>
<feature type="transmembrane region" description="Helical" evidence="5">
    <location>
        <begin position="118"/>
        <end position="137"/>
    </location>
</feature>
<dbReference type="InterPro" id="IPR000515">
    <property type="entry name" value="MetI-like"/>
</dbReference>
<proteinExistence type="inferred from homology"/>
<evidence type="ECO:0000256" key="5">
    <source>
        <dbReference type="RuleBase" id="RU363032"/>
    </source>
</evidence>
<keyword evidence="8" id="KW-1185">Reference proteome</keyword>
<comment type="caution">
    <text evidence="7">The sequence shown here is derived from an EMBL/GenBank/DDBJ whole genome shotgun (WGS) entry which is preliminary data.</text>
</comment>
<dbReference type="Pfam" id="PF00528">
    <property type="entry name" value="BPD_transp_1"/>
    <property type="match status" value="1"/>
</dbReference>
<dbReference type="AlphaFoldDB" id="A0A2A5QYJ7"/>
<dbReference type="PANTHER" id="PTHR43879:SF1">
    <property type="entry name" value="GLUCOSE IMPORT SYSTEM PERMEASE PROTEIN GLCU"/>
    <property type="match status" value="1"/>
</dbReference>
<dbReference type="PROSITE" id="PS50928">
    <property type="entry name" value="ABC_TM1"/>
    <property type="match status" value="1"/>
</dbReference>
<name>A0A2A5QYJ7_9EURY</name>